<evidence type="ECO:0000256" key="2">
    <source>
        <dbReference type="ARBA" id="ARBA00022679"/>
    </source>
</evidence>
<gene>
    <name evidence="5" type="ORF">H0E82_00970</name>
</gene>
<organism evidence="5 6">
    <name type="scientific">Luteimonas deserti</name>
    <dbReference type="NCBI Taxonomy" id="2752306"/>
    <lineage>
        <taxon>Bacteria</taxon>
        <taxon>Pseudomonadati</taxon>
        <taxon>Pseudomonadota</taxon>
        <taxon>Gammaproteobacteria</taxon>
        <taxon>Lysobacterales</taxon>
        <taxon>Lysobacteraceae</taxon>
        <taxon>Luteimonas</taxon>
    </lineage>
</organism>
<sequence>MTGTEQAKALFFEGLEHHNRHRFLAAETCYRRALDLVPERVSVLVNLSAVLIAQSKFDEAAALCRRVLAIEPGNTECRAHLDVCRHAGATTRQRWLQLEQAVVAHPDDAGAHDRLGRAWLDNGDPRRALACFETALRLSPGDTSAGVHRAQTLLALGRADDALRAYLDCLATAPGSLVIAQAALAVLLEHGHAMAWTLHDPRVVRLLIEGLATPLLIPQLLAPLAMARVLLDLQQGGPQQVSLDALADMPVLMRVLVHARIATPELESLLTDVRCRLLAQLAAVDGVGALDPVVRLAVAIATQCWRNEYCWYETEAETAQVHVLATRIRGGDAMPFDVLALAMYAPLDTVLGDDRERPAAAWPDALTRLVSQQLALDAQARSAAASVPQLTAIDDATAARVRQWDDHAPSPRWTALPAQAARTPLAQFARQAIAGAPELGITPGPGGVRALNAGCGTGQHAVDMALRIDGLHLLAIDPSRARLGYAMALARRHDVHGIEFAQADLSRLRTLDRQFDYIESADALQHLEAPEAGLAALVDCLAPRGLVRIALHSRRGRQCIRHCRDWTSAQEPSQTIASIRALRQAILALPPGDPRREVTRFSDFYATGECRDLLLRTGEPHYDLVEVHAMLERQGVRPLGLEAPDAMQQAFVRTMPGARLDDFSAWDRFEAAHPRTFERMFFVWAQKPG</sequence>
<dbReference type="PROSITE" id="PS50005">
    <property type="entry name" value="TPR"/>
    <property type="match status" value="2"/>
</dbReference>
<keyword evidence="6" id="KW-1185">Reference proteome</keyword>
<dbReference type="SMART" id="SM00028">
    <property type="entry name" value="TPR"/>
    <property type="match status" value="4"/>
</dbReference>
<accession>A0A7Z0QP88</accession>
<evidence type="ECO:0000313" key="5">
    <source>
        <dbReference type="EMBL" id="NYZ61337.1"/>
    </source>
</evidence>
<feature type="repeat" description="TPR" evidence="3">
    <location>
        <begin position="109"/>
        <end position="142"/>
    </location>
</feature>
<protein>
    <submittedName>
        <fullName evidence="5">Tetratricopeptide repeat protein</fullName>
    </submittedName>
</protein>
<dbReference type="Pfam" id="PF13432">
    <property type="entry name" value="TPR_16"/>
    <property type="match status" value="2"/>
</dbReference>
<proteinExistence type="predicted"/>
<reference evidence="5 6" key="1">
    <citation type="submission" date="2020-07" db="EMBL/GenBank/DDBJ databases">
        <title>isolation of Luteimonas sp. SJ-16.</title>
        <authorList>
            <person name="Huang X.-X."/>
            <person name="Xu L."/>
            <person name="Sun J.-Q."/>
        </authorList>
    </citation>
    <scope>NUCLEOTIDE SEQUENCE [LARGE SCALE GENOMIC DNA]</scope>
    <source>
        <strain evidence="5 6">SJ-16</strain>
    </source>
</reference>
<dbReference type="EMBL" id="JACCJZ010000004">
    <property type="protein sequence ID" value="NYZ61337.1"/>
    <property type="molecule type" value="Genomic_DNA"/>
</dbReference>
<dbReference type="PANTHER" id="PTHR43861">
    <property type="entry name" value="TRANS-ACONITATE 2-METHYLTRANSFERASE-RELATED"/>
    <property type="match status" value="1"/>
</dbReference>
<feature type="domain" description="Methyltransferase" evidence="4">
    <location>
        <begin position="451"/>
        <end position="545"/>
    </location>
</feature>
<dbReference type="CDD" id="cd02440">
    <property type="entry name" value="AdoMet_MTases"/>
    <property type="match status" value="1"/>
</dbReference>
<dbReference type="InterPro" id="IPR029063">
    <property type="entry name" value="SAM-dependent_MTases_sf"/>
</dbReference>
<feature type="repeat" description="TPR" evidence="3">
    <location>
        <begin position="41"/>
        <end position="74"/>
    </location>
</feature>
<keyword evidence="1" id="KW-0489">Methyltransferase</keyword>
<dbReference type="Proteomes" id="UP000589896">
    <property type="component" value="Unassembled WGS sequence"/>
</dbReference>
<name>A0A7Z0QP88_9GAMM</name>
<keyword evidence="2" id="KW-0808">Transferase</keyword>
<evidence type="ECO:0000256" key="1">
    <source>
        <dbReference type="ARBA" id="ARBA00022603"/>
    </source>
</evidence>
<dbReference type="RefSeq" id="WP_180543108.1">
    <property type="nucleotide sequence ID" value="NZ_JACCJZ010000004.1"/>
</dbReference>
<evidence type="ECO:0000259" key="4">
    <source>
        <dbReference type="Pfam" id="PF13649"/>
    </source>
</evidence>
<dbReference type="SUPFAM" id="SSF53335">
    <property type="entry name" value="S-adenosyl-L-methionine-dependent methyltransferases"/>
    <property type="match status" value="1"/>
</dbReference>
<dbReference type="GO" id="GO:0032259">
    <property type="term" value="P:methylation"/>
    <property type="evidence" value="ECO:0007669"/>
    <property type="project" value="UniProtKB-KW"/>
</dbReference>
<dbReference type="GO" id="GO:0008168">
    <property type="term" value="F:methyltransferase activity"/>
    <property type="evidence" value="ECO:0007669"/>
    <property type="project" value="UniProtKB-KW"/>
</dbReference>
<dbReference type="InterPro" id="IPR041698">
    <property type="entry name" value="Methyltransf_25"/>
</dbReference>
<evidence type="ECO:0000256" key="3">
    <source>
        <dbReference type="PROSITE-ProRule" id="PRU00339"/>
    </source>
</evidence>
<comment type="caution">
    <text evidence="5">The sequence shown here is derived from an EMBL/GenBank/DDBJ whole genome shotgun (WGS) entry which is preliminary data.</text>
</comment>
<dbReference type="InterPro" id="IPR011990">
    <property type="entry name" value="TPR-like_helical_dom_sf"/>
</dbReference>
<dbReference type="Gene3D" id="1.25.40.10">
    <property type="entry name" value="Tetratricopeptide repeat domain"/>
    <property type="match status" value="2"/>
</dbReference>
<keyword evidence="3" id="KW-0802">TPR repeat</keyword>
<dbReference type="PANTHER" id="PTHR43861:SF1">
    <property type="entry name" value="TRANS-ACONITATE 2-METHYLTRANSFERASE"/>
    <property type="match status" value="1"/>
</dbReference>
<dbReference type="AlphaFoldDB" id="A0A7Z0QP88"/>
<dbReference type="InterPro" id="IPR019734">
    <property type="entry name" value="TPR_rpt"/>
</dbReference>
<evidence type="ECO:0000313" key="6">
    <source>
        <dbReference type="Proteomes" id="UP000589896"/>
    </source>
</evidence>
<dbReference type="SUPFAM" id="SSF48452">
    <property type="entry name" value="TPR-like"/>
    <property type="match status" value="1"/>
</dbReference>
<dbReference type="Gene3D" id="3.40.50.150">
    <property type="entry name" value="Vaccinia Virus protein VP39"/>
    <property type="match status" value="1"/>
</dbReference>
<dbReference type="Pfam" id="PF13649">
    <property type="entry name" value="Methyltransf_25"/>
    <property type="match status" value="1"/>
</dbReference>